<dbReference type="AlphaFoldDB" id="A0AAD9QUB8"/>
<name>A0AAD9QUB8_ACRCE</name>
<feature type="region of interest" description="Disordered" evidence="1">
    <location>
        <begin position="426"/>
        <end position="464"/>
    </location>
</feature>
<feature type="domain" description="PID" evidence="2">
    <location>
        <begin position="32"/>
        <end position="85"/>
    </location>
</feature>
<organism evidence="3 4">
    <name type="scientific">Acropora cervicornis</name>
    <name type="common">Staghorn coral</name>
    <dbReference type="NCBI Taxonomy" id="6130"/>
    <lineage>
        <taxon>Eukaryota</taxon>
        <taxon>Metazoa</taxon>
        <taxon>Cnidaria</taxon>
        <taxon>Anthozoa</taxon>
        <taxon>Hexacorallia</taxon>
        <taxon>Scleractinia</taxon>
        <taxon>Astrocoeniina</taxon>
        <taxon>Acroporidae</taxon>
        <taxon>Acropora</taxon>
    </lineage>
</organism>
<dbReference type="SMART" id="SM00462">
    <property type="entry name" value="PTB"/>
    <property type="match status" value="1"/>
</dbReference>
<reference evidence="3" key="2">
    <citation type="journal article" date="2023" name="Science">
        <title>Genomic signatures of disease resistance in endangered staghorn corals.</title>
        <authorList>
            <person name="Vollmer S.V."/>
            <person name="Selwyn J.D."/>
            <person name="Despard B.A."/>
            <person name="Roesel C.L."/>
        </authorList>
    </citation>
    <scope>NUCLEOTIDE SEQUENCE</scope>
    <source>
        <strain evidence="3">K2</strain>
    </source>
</reference>
<evidence type="ECO:0000313" key="4">
    <source>
        <dbReference type="Proteomes" id="UP001249851"/>
    </source>
</evidence>
<keyword evidence="4" id="KW-1185">Reference proteome</keyword>
<feature type="compositionally biased region" description="Polar residues" evidence="1">
    <location>
        <begin position="445"/>
        <end position="464"/>
    </location>
</feature>
<dbReference type="Proteomes" id="UP001249851">
    <property type="component" value="Unassembled WGS sequence"/>
</dbReference>
<proteinExistence type="predicted"/>
<dbReference type="PANTHER" id="PTHR11232">
    <property type="entry name" value="PHOSPHOTYROSINE INTERACTION DOMAIN-CONTAINING FAMILY MEMBER"/>
    <property type="match status" value="1"/>
</dbReference>
<dbReference type="PROSITE" id="PS01179">
    <property type="entry name" value="PID"/>
    <property type="match status" value="1"/>
</dbReference>
<dbReference type="GO" id="GO:0050998">
    <property type="term" value="F:nitric-oxide synthase binding"/>
    <property type="evidence" value="ECO:0007669"/>
    <property type="project" value="TreeGrafter"/>
</dbReference>
<reference evidence="3" key="1">
    <citation type="journal article" date="2023" name="G3 (Bethesda)">
        <title>Whole genome assembly and annotation of the endangered Caribbean coral Acropora cervicornis.</title>
        <authorList>
            <person name="Selwyn J.D."/>
            <person name="Vollmer S.V."/>
        </authorList>
    </citation>
    <scope>NUCLEOTIDE SEQUENCE</scope>
    <source>
        <strain evidence="3">K2</strain>
    </source>
</reference>
<feature type="region of interest" description="Disordered" evidence="1">
    <location>
        <begin position="292"/>
        <end position="311"/>
    </location>
</feature>
<dbReference type="PANTHER" id="PTHR11232:SF17">
    <property type="entry name" value="CAPON-LIKE PROTEIN"/>
    <property type="match status" value="1"/>
</dbReference>
<dbReference type="EMBL" id="JARQWQ010000015">
    <property type="protein sequence ID" value="KAK2567250.1"/>
    <property type="molecule type" value="Genomic_DNA"/>
</dbReference>
<accession>A0AAD9QUB8</accession>
<feature type="compositionally biased region" description="Polar residues" evidence="1">
    <location>
        <begin position="295"/>
        <end position="311"/>
    </location>
</feature>
<evidence type="ECO:0000259" key="2">
    <source>
        <dbReference type="PROSITE" id="PS01179"/>
    </source>
</evidence>
<dbReference type="Gene3D" id="2.30.29.30">
    <property type="entry name" value="Pleckstrin-homology domain (PH domain)/Phosphotyrosine-binding domain (PTB)"/>
    <property type="match status" value="1"/>
</dbReference>
<dbReference type="SUPFAM" id="SSF50729">
    <property type="entry name" value="PH domain-like"/>
    <property type="match status" value="1"/>
</dbReference>
<dbReference type="InterPro" id="IPR051133">
    <property type="entry name" value="Adapter_Engulfment-Domain"/>
</dbReference>
<comment type="caution">
    <text evidence="3">The sequence shown here is derived from an EMBL/GenBank/DDBJ whole genome shotgun (WGS) entry which is preliminary data.</text>
</comment>
<evidence type="ECO:0000256" key="1">
    <source>
        <dbReference type="SAM" id="MobiDB-lite"/>
    </source>
</evidence>
<dbReference type="InterPro" id="IPR011993">
    <property type="entry name" value="PH-like_dom_sf"/>
</dbReference>
<evidence type="ECO:0000313" key="3">
    <source>
        <dbReference type="EMBL" id="KAK2567250.1"/>
    </source>
</evidence>
<sequence>MPGKLRRNNYDLVEEAYDSKSPEINEEAFEHGVTFKVKYIGTKDIHKPGSRAEIVSSMRRIRYEEKAYGSKKEKTELTVAVTGLRKKKPGYVDAEVMHYPINRIFYVSHDSQDLQIFSFISKEDDVFKCSVFKATSKWFSLSTVYEDDTFFFESQELDDHVKDGDGTMQTDGIDVSPNSKMDLLSEKLDNHPKPSIAPLTIQQLRHIFQQQLDYQRQETQALQAQVTHLTQELSNEKASRQVVQNQLDQVLKQNKELIMTVTQLVEQVQSLQNPMHGRGDSGVSLTLDMDGNKALSGTGTPHSHASSSVNTSPFKEGVLSMADLAKHRLLGEPTFPHIPPPTLTPSPVVSHQSELDALGDSVSSLQSSSTKIASSESFLHNGTLPEGSPGSPLLDFSSSDLEVTHSRHEPFPQQFLQFVFDNSDPSRANSASSVSPAQKNGVGTAKTSSLQRNMTTSAILNGSH</sequence>
<feature type="compositionally biased region" description="Polar residues" evidence="1">
    <location>
        <begin position="426"/>
        <end position="438"/>
    </location>
</feature>
<gene>
    <name evidence="3" type="ORF">P5673_009063</name>
</gene>
<protein>
    <submittedName>
        <fullName evidence="3">Dystrophin-like protein 1</fullName>
    </submittedName>
</protein>
<dbReference type="InterPro" id="IPR006020">
    <property type="entry name" value="PTB/PI_dom"/>
</dbReference>